<comment type="subcellular location">
    <subcellularLocation>
        <location evidence="1 9">Golgi apparatus membrane</location>
        <topology evidence="1 9">Single-pass type II membrane protein</topology>
    </subcellularLocation>
</comment>
<keyword evidence="3 9" id="KW-0808">Transferase</keyword>
<evidence type="ECO:0000256" key="5">
    <source>
        <dbReference type="ARBA" id="ARBA00022989"/>
    </source>
</evidence>
<feature type="chain" id="PRO_5035746204" description="Carbohydrate sulfotransferase" evidence="10">
    <location>
        <begin position="33"/>
        <end position="352"/>
    </location>
</feature>
<evidence type="ECO:0000256" key="6">
    <source>
        <dbReference type="ARBA" id="ARBA00023034"/>
    </source>
</evidence>
<dbReference type="EMBL" id="CAJHNH020000017">
    <property type="protein sequence ID" value="CAG5114626.1"/>
    <property type="molecule type" value="Genomic_DNA"/>
</dbReference>
<keyword evidence="9" id="KW-0119">Carbohydrate metabolism</keyword>
<keyword evidence="5" id="KW-1133">Transmembrane helix</keyword>
<name>A0A8S3YIZ8_9EUPU</name>
<keyword evidence="7" id="KW-0472">Membrane</keyword>
<keyword evidence="12" id="KW-1185">Reference proteome</keyword>
<keyword evidence="9" id="KW-0735">Signal-anchor</keyword>
<organism evidence="11 12">
    <name type="scientific">Candidula unifasciata</name>
    <dbReference type="NCBI Taxonomy" id="100452"/>
    <lineage>
        <taxon>Eukaryota</taxon>
        <taxon>Metazoa</taxon>
        <taxon>Spiralia</taxon>
        <taxon>Lophotrochozoa</taxon>
        <taxon>Mollusca</taxon>
        <taxon>Gastropoda</taxon>
        <taxon>Heterobranchia</taxon>
        <taxon>Euthyneura</taxon>
        <taxon>Panpulmonata</taxon>
        <taxon>Eupulmonata</taxon>
        <taxon>Stylommatophora</taxon>
        <taxon>Helicina</taxon>
        <taxon>Helicoidea</taxon>
        <taxon>Geomitridae</taxon>
        <taxon>Candidula</taxon>
    </lineage>
</organism>
<dbReference type="OrthoDB" id="2019940at2759"/>
<accession>A0A8S3YIZ8</accession>
<dbReference type="Proteomes" id="UP000678393">
    <property type="component" value="Unassembled WGS sequence"/>
</dbReference>
<dbReference type="InterPro" id="IPR018011">
    <property type="entry name" value="Carb_sulfotrans_8-10"/>
</dbReference>
<evidence type="ECO:0000313" key="12">
    <source>
        <dbReference type="Proteomes" id="UP000678393"/>
    </source>
</evidence>
<dbReference type="Gene3D" id="3.40.50.300">
    <property type="entry name" value="P-loop containing nucleotide triphosphate hydrolases"/>
    <property type="match status" value="1"/>
</dbReference>
<keyword evidence="4" id="KW-0812">Transmembrane</keyword>
<dbReference type="GO" id="GO:0008146">
    <property type="term" value="F:sulfotransferase activity"/>
    <property type="evidence" value="ECO:0007669"/>
    <property type="project" value="InterPro"/>
</dbReference>
<dbReference type="Pfam" id="PF03567">
    <property type="entry name" value="Sulfotransfer_2"/>
    <property type="match status" value="1"/>
</dbReference>
<dbReference type="PANTHER" id="PTHR12137:SF54">
    <property type="entry name" value="CARBOHYDRATE SULFOTRANSFERASE"/>
    <property type="match status" value="1"/>
</dbReference>
<sequence>MFIGRCLTICLLLLSVVLFCGLGLMFNTKTTADVANCPCLEITDRQLAKLSPDKDLNQESLPGHVTSLSSGAHLAKWQKEQGNITATGPNKFQPNWWRSHTRRTCQKLGLNTSQNALTPSMLASVLVDKNHMILYCQIAKVASTNLGKIFAILAGKFNGTDPNAIKSSDVHWVFNKLQTHLDVFPKHVMQDMLKRYFKFTFVRDPFERLLSGYRNKFLQPSSSYFTYINKRLVLKYRKNSTQTGGVTFPEFVSYLLDKERKVPMNRHWQPMYEICRPCETSYNFIGKINSLEEDVSHILEINNLTGIIDISKLPKSYSPQKSDHYLGHYYSQVPRPLLLLLFQMYYADYAIL</sequence>
<evidence type="ECO:0000256" key="3">
    <source>
        <dbReference type="ARBA" id="ARBA00022679"/>
    </source>
</evidence>
<dbReference type="PANTHER" id="PTHR12137">
    <property type="entry name" value="CARBOHYDRATE SULFOTRANSFERASE"/>
    <property type="match status" value="1"/>
</dbReference>
<keyword evidence="10" id="KW-0732">Signal</keyword>
<comment type="similarity">
    <text evidence="2 9">Belongs to the sulfotransferase 2 family.</text>
</comment>
<evidence type="ECO:0000256" key="8">
    <source>
        <dbReference type="ARBA" id="ARBA00023180"/>
    </source>
</evidence>
<evidence type="ECO:0000256" key="10">
    <source>
        <dbReference type="SAM" id="SignalP"/>
    </source>
</evidence>
<protein>
    <recommendedName>
        <fullName evidence="9">Carbohydrate sulfotransferase</fullName>
        <ecNumber evidence="9">2.8.2.-</ecNumber>
    </recommendedName>
</protein>
<reference evidence="11" key="1">
    <citation type="submission" date="2021-04" db="EMBL/GenBank/DDBJ databases">
        <authorList>
            <consortium name="Molecular Ecology Group"/>
        </authorList>
    </citation>
    <scope>NUCLEOTIDE SEQUENCE</scope>
</reference>
<evidence type="ECO:0000256" key="2">
    <source>
        <dbReference type="ARBA" id="ARBA00006339"/>
    </source>
</evidence>
<evidence type="ECO:0000256" key="1">
    <source>
        <dbReference type="ARBA" id="ARBA00004323"/>
    </source>
</evidence>
<comment type="caution">
    <text evidence="11">The sequence shown here is derived from an EMBL/GenBank/DDBJ whole genome shotgun (WGS) entry which is preliminary data.</text>
</comment>
<evidence type="ECO:0000256" key="9">
    <source>
        <dbReference type="RuleBase" id="RU364020"/>
    </source>
</evidence>
<dbReference type="EC" id="2.8.2.-" evidence="9"/>
<evidence type="ECO:0000256" key="7">
    <source>
        <dbReference type="ARBA" id="ARBA00023136"/>
    </source>
</evidence>
<dbReference type="GO" id="GO:0000139">
    <property type="term" value="C:Golgi membrane"/>
    <property type="evidence" value="ECO:0007669"/>
    <property type="project" value="UniProtKB-SubCell"/>
</dbReference>
<dbReference type="GO" id="GO:0016051">
    <property type="term" value="P:carbohydrate biosynthetic process"/>
    <property type="evidence" value="ECO:0007669"/>
    <property type="project" value="InterPro"/>
</dbReference>
<proteinExistence type="inferred from homology"/>
<dbReference type="InterPro" id="IPR027417">
    <property type="entry name" value="P-loop_NTPase"/>
</dbReference>
<dbReference type="AlphaFoldDB" id="A0A8S3YIZ8"/>
<evidence type="ECO:0000313" key="11">
    <source>
        <dbReference type="EMBL" id="CAG5114626.1"/>
    </source>
</evidence>
<keyword evidence="6 9" id="KW-0333">Golgi apparatus</keyword>
<feature type="signal peptide" evidence="10">
    <location>
        <begin position="1"/>
        <end position="32"/>
    </location>
</feature>
<keyword evidence="8 9" id="KW-0325">Glycoprotein</keyword>
<evidence type="ECO:0000256" key="4">
    <source>
        <dbReference type="ARBA" id="ARBA00022692"/>
    </source>
</evidence>
<feature type="non-terminal residue" evidence="11">
    <location>
        <position position="352"/>
    </location>
</feature>
<gene>
    <name evidence="11" type="ORF">CUNI_LOCUS184</name>
</gene>
<dbReference type="InterPro" id="IPR005331">
    <property type="entry name" value="Sulfotransferase"/>
</dbReference>